<reference evidence="4 5" key="1">
    <citation type="submission" date="2018-06" db="EMBL/GenBank/DDBJ databases">
        <title>Genomic Encyclopedia of Archaeal and Bacterial Type Strains, Phase II (KMG-II): from individual species to whole genera.</title>
        <authorList>
            <person name="Goeker M."/>
        </authorList>
    </citation>
    <scope>NUCLEOTIDE SEQUENCE [LARGE SCALE GENOMIC DNA]</scope>
    <source>
        <strain evidence="4 5">DSM 24464</strain>
    </source>
</reference>
<protein>
    <submittedName>
        <fullName evidence="4">Putative repeat protein (TIGR01451 family)/gliding motility-associated-like protein</fullName>
    </submittedName>
</protein>
<accession>A0A327RKS8</accession>
<evidence type="ECO:0000256" key="1">
    <source>
        <dbReference type="SAM" id="SignalP"/>
    </source>
</evidence>
<dbReference type="Proteomes" id="UP000248703">
    <property type="component" value="Unassembled WGS sequence"/>
</dbReference>
<dbReference type="AlphaFoldDB" id="A0A327RKS8"/>
<dbReference type="EMBL" id="QLLO01000001">
    <property type="protein sequence ID" value="RAJ17766.1"/>
    <property type="molecule type" value="Genomic_DNA"/>
</dbReference>
<sequence length="1132" mass="122025">MKKSLYLIFLCFSILVSHAQTTDLSIVVEAQNLSGNPISQVNIYEDYQYLVTIFNSGDAVNNATFSQTLDPNLTIENVTSLNPTGGASLVTALTISGNTINGTVANLPSNSNVQVKVIVRAPLIPGGIATTVSITEPNGIVDTNTENNISIISFNVVEFPVNFSVVYNQISPTPGNSITDWNQTITYQFTITNNTNVVFPLQGFKSQFYNNLSVLNGVPVVKLNSLQCIGATNGMTCPDVSGVLGTPVSVSSTADLFSFNSEIEFSVGGSLTFEMEVLYQEPECGTESNPLELTSLIELSFTPFFINQSSNLSNDITNPLPFGEICGFADLCISTIQINPNTSQVVDWFENVTLETTICNMGPEEAYMRFFLLNLSPIPWDITSITCDGTNGSVSCSDFTITNQGQFWESNEFFLPAGTTITITTVLNYPLPDGCSVVPENINALYASNVNLLDNLLVDPIEINDFDFDQTLLPSLPLCDDTDGDGGNGTQLSITKTQIDPVFPIGSGTNNTAAWGEITYEIIATNSGELAVNVEIIDFLSTQTLGTLVSVDCVATTGNAECYDIINANIGVLQDGIPEVGQQDVFWEITPAENFFLPADSSITYHVVIDWQPECSIASIPVQNNVKINNLSNFEEADLTDNEASSISYLAPCIDLIVQTYPEFTSVGVSETFNWYIDITNSDISTETFNIFFENTLGSQYNINGTPTCAVTNGSATCISSFSVSGNTITGVIPSMTAESTLQITIPVMAPNFGGAFTNSAEATPEPNDFYEITPETNISISNVQVIAPEIEKSFTPNQIIVGQQSILEFTVYNLAGNPAQSNISFTDNLPTGVTVSGPISWVNANGCTAIFTSTIGGTTIGVTDLTIPNGVDSCTFSVNVTSSVVGDYLNNATNFTDQNNIDSSQASATLEVLEDTSNVDIEVLKSVTPTEASIGNLVVFTVITTNAGTTEATNISILENLPIGYQFISEVTSYGTYDILTSLWSLPNLLPNQSETLHITAQVISSNNLLNVASLNSVLEVDRDDTNNEDYAEVTVDGCLQIPSGFSPGNDAVNDTFVIPCIEDYPENILKIYNRNGTLVYLSNNYINDWNGIPNQGPINQSKVLPVGTYYYVLTINSIKQPFVGYVYLNY</sequence>
<keyword evidence="1" id="KW-0732">Signal</keyword>
<keyword evidence="5" id="KW-1185">Reference proteome</keyword>
<dbReference type="InterPro" id="IPR057693">
    <property type="entry name" value="DUF7933"/>
</dbReference>
<name>A0A327RKS8_9FLAO</name>
<dbReference type="PANTHER" id="PTHR34819">
    <property type="entry name" value="LARGE CYSTEINE-RICH PERIPLASMIC PROTEIN OMCB"/>
    <property type="match status" value="1"/>
</dbReference>
<evidence type="ECO:0000313" key="4">
    <source>
        <dbReference type="EMBL" id="RAJ17766.1"/>
    </source>
</evidence>
<dbReference type="InterPro" id="IPR047589">
    <property type="entry name" value="DUF11_rpt"/>
</dbReference>
<dbReference type="Pfam" id="PF25564">
    <property type="entry name" value="DUF7933"/>
    <property type="match status" value="1"/>
</dbReference>
<feature type="domain" description="DUF7933" evidence="3">
    <location>
        <begin position="789"/>
        <end position="913"/>
    </location>
</feature>
<feature type="domain" description="DUF11" evidence="2">
    <location>
        <begin position="921"/>
        <end position="1034"/>
    </location>
</feature>
<dbReference type="RefSeq" id="WP_111658409.1">
    <property type="nucleotide sequence ID" value="NZ_QLLO01000001.1"/>
</dbReference>
<dbReference type="InterPro" id="IPR026341">
    <property type="entry name" value="T9SS_type_B"/>
</dbReference>
<proteinExistence type="predicted"/>
<dbReference type="PANTHER" id="PTHR34819:SF5">
    <property type="entry name" value="CONSERVED REPEAT DOMAIN PROTEIN"/>
    <property type="match status" value="1"/>
</dbReference>
<dbReference type="NCBIfam" id="TIGR04131">
    <property type="entry name" value="Bac_Flav_CTERM"/>
    <property type="match status" value="1"/>
</dbReference>
<feature type="signal peptide" evidence="1">
    <location>
        <begin position="1"/>
        <end position="19"/>
    </location>
</feature>
<comment type="caution">
    <text evidence="4">The sequence shown here is derived from an EMBL/GenBank/DDBJ whole genome shotgun (WGS) entry which is preliminary data.</text>
</comment>
<dbReference type="Pfam" id="PF01345">
    <property type="entry name" value="DUF11"/>
    <property type="match status" value="1"/>
</dbReference>
<gene>
    <name evidence="4" type="ORF">LY08_00034</name>
</gene>
<dbReference type="InterPro" id="IPR051172">
    <property type="entry name" value="Chlamydia_OmcB"/>
</dbReference>
<evidence type="ECO:0000259" key="3">
    <source>
        <dbReference type="Pfam" id="PF25564"/>
    </source>
</evidence>
<dbReference type="OrthoDB" id="1236981at2"/>
<evidence type="ECO:0000259" key="2">
    <source>
        <dbReference type="Pfam" id="PF01345"/>
    </source>
</evidence>
<organism evidence="4 5">
    <name type="scientific">Olleya aquimaris</name>
    <dbReference type="NCBI Taxonomy" id="639310"/>
    <lineage>
        <taxon>Bacteria</taxon>
        <taxon>Pseudomonadati</taxon>
        <taxon>Bacteroidota</taxon>
        <taxon>Flavobacteriia</taxon>
        <taxon>Flavobacteriales</taxon>
        <taxon>Flavobacteriaceae</taxon>
    </lineage>
</organism>
<dbReference type="InterPro" id="IPR001434">
    <property type="entry name" value="OmcB-like_DUF11"/>
</dbReference>
<feature type="chain" id="PRO_5016322702" evidence="1">
    <location>
        <begin position="20"/>
        <end position="1132"/>
    </location>
</feature>
<dbReference type="NCBIfam" id="TIGR01451">
    <property type="entry name" value="B_ant_repeat"/>
    <property type="match status" value="1"/>
</dbReference>
<evidence type="ECO:0000313" key="5">
    <source>
        <dbReference type="Proteomes" id="UP000248703"/>
    </source>
</evidence>
<dbReference type="Pfam" id="PF13585">
    <property type="entry name" value="CHU_C"/>
    <property type="match status" value="1"/>
</dbReference>